<dbReference type="HOGENOM" id="CLU_035227_0_0_2"/>
<sequence length="374" mass="40493">MIKKVVILWLALLMLDTLGASAQPEEEWNKTFGGSGSDVGNSVIEAEDGGYIIAGWTDSFGMGQNDVWLTKTDSKGFEEWNRTYGGTGDDIGRSVMNVGDGYFIVGSTRSHGSGDFDLWLIKTDSEGNKVWDKTFGGPDFDWGNTAQQTEDGGYIVAGTTYSFGAGRGDFWLIKTDLNGNEMWNKTFGGINLDAAFSMVQSSKDGGYVIVGSTRSYGGGESDVWLIKVDSKGFEQWNRTFGGADIDEGRSVQQADDGGYIIAGKTKSYGAGDFDLWLIKTDSDGNEEWNRTFGGSEWDDGFSVATVEDGGYLVTGSTHSDAPIPSRSKTWLIKTDGSGNEQWNRTFAGSLGASIYRTKDGGYIIGGFEELIKLI</sequence>
<dbReference type="PANTHER" id="PTHR42754:SF1">
    <property type="entry name" value="LIPOPROTEIN"/>
    <property type="match status" value="1"/>
</dbReference>
<accession>F4BXM0</accession>
<evidence type="ECO:0000313" key="2">
    <source>
        <dbReference type="Proteomes" id="UP000007807"/>
    </source>
</evidence>
<dbReference type="RefSeq" id="WP_013719737.1">
    <property type="nucleotide sequence ID" value="NC_015416.1"/>
</dbReference>
<dbReference type="Proteomes" id="UP000007807">
    <property type="component" value="Chromosome"/>
</dbReference>
<dbReference type="EMBL" id="CP002565">
    <property type="protein sequence ID" value="AEB68698.1"/>
    <property type="molecule type" value="Genomic_DNA"/>
</dbReference>
<dbReference type="InterPro" id="IPR011047">
    <property type="entry name" value="Quinoprotein_ADH-like_sf"/>
</dbReference>
<evidence type="ECO:0000313" key="1">
    <source>
        <dbReference type="EMBL" id="AEB68698.1"/>
    </source>
</evidence>
<dbReference type="SUPFAM" id="SSF50998">
    <property type="entry name" value="Quinoprotein alcohol dehydrogenase-like"/>
    <property type="match status" value="1"/>
</dbReference>
<dbReference type="GeneID" id="10461644"/>
<name>F4BXM0_METSG</name>
<dbReference type="AlphaFoldDB" id="F4BXM0"/>
<proteinExistence type="predicted"/>
<keyword evidence="2" id="KW-1185">Reference proteome</keyword>
<gene>
    <name evidence="1" type="ordered locus">MCON_2180</name>
</gene>
<dbReference type="InParanoid" id="F4BXM0"/>
<organism evidence="1 2">
    <name type="scientific">Methanothrix soehngenii (strain ATCC 5969 / DSM 3671 / JCM 10134 / NBRC 103675 / OCM 69 / GP-6)</name>
    <name type="common">Methanosaeta concilii</name>
    <dbReference type="NCBI Taxonomy" id="990316"/>
    <lineage>
        <taxon>Archaea</taxon>
        <taxon>Methanobacteriati</taxon>
        <taxon>Methanobacteriota</taxon>
        <taxon>Stenosarchaea group</taxon>
        <taxon>Methanomicrobia</taxon>
        <taxon>Methanotrichales</taxon>
        <taxon>Methanotrichaceae</taxon>
        <taxon>Methanothrix</taxon>
    </lineage>
</organism>
<reference evidence="1 2" key="1">
    <citation type="journal article" date="2011" name="J. Bacteriol.">
        <title>Complete genome sequence of Methanosaeta concilii, a specialist in aceticlastic methanogenesis.</title>
        <authorList>
            <person name="Barber R.D."/>
            <person name="Zhang L."/>
            <person name="Harnack M."/>
            <person name="Olson M.V."/>
            <person name="Kaul R."/>
            <person name="Ingram-Smith C."/>
            <person name="Smith K.S."/>
        </authorList>
    </citation>
    <scope>NUCLEOTIDE SEQUENCE [LARGE SCALE GENOMIC DNA]</scope>
    <source>
        <strain evidence="2">ATCC 5969 / DSM 3671 / JCM 10134 / NBRC 103675 / OCM 69 / GP-6</strain>
    </source>
</reference>
<protein>
    <submittedName>
        <fullName evidence="1">Uncharacterized protein</fullName>
    </submittedName>
</protein>
<dbReference type="KEGG" id="mcj:MCON_2180"/>
<dbReference type="PANTHER" id="PTHR42754">
    <property type="entry name" value="ENDOGLUCANASE"/>
    <property type="match status" value="1"/>
</dbReference>